<dbReference type="EMBL" id="VIWV01000002">
    <property type="protein sequence ID" value="TWF74059.1"/>
    <property type="molecule type" value="Genomic_DNA"/>
</dbReference>
<organism evidence="1 2">
    <name type="scientific">Streptomyces capillispiralis</name>
    <dbReference type="NCBI Taxonomy" id="68182"/>
    <lineage>
        <taxon>Bacteria</taxon>
        <taxon>Bacillati</taxon>
        <taxon>Actinomycetota</taxon>
        <taxon>Actinomycetes</taxon>
        <taxon>Kitasatosporales</taxon>
        <taxon>Streptomycetaceae</taxon>
        <taxon>Streptomyces</taxon>
    </lineage>
</organism>
<dbReference type="Proteomes" id="UP000316603">
    <property type="component" value="Unassembled WGS sequence"/>
</dbReference>
<keyword evidence="2" id="KW-1185">Reference proteome</keyword>
<dbReference type="RefSeq" id="WP_268257237.1">
    <property type="nucleotide sequence ID" value="NZ_BNCE01000031.1"/>
</dbReference>
<reference evidence="1 2" key="1">
    <citation type="submission" date="2019-06" db="EMBL/GenBank/DDBJ databases">
        <title>Sequencing the genomes of 1000 actinobacteria strains.</title>
        <authorList>
            <person name="Klenk H.-P."/>
        </authorList>
    </citation>
    <scope>NUCLEOTIDE SEQUENCE [LARGE SCALE GENOMIC DNA]</scope>
    <source>
        <strain evidence="1 2">DSM 41695</strain>
    </source>
</reference>
<evidence type="ECO:0000313" key="1">
    <source>
        <dbReference type="EMBL" id="TWF74059.1"/>
    </source>
</evidence>
<protein>
    <submittedName>
        <fullName evidence="1">Uncharacterized protein</fullName>
    </submittedName>
</protein>
<dbReference type="AlphaFoldDB" id="A0A561SGR4"/>
<proteinExistence type="predicted"/>
<gene>
    <name evidence="1" type="ORF">FHX78_1291</name>
</gene>
<sequence>MAMTRVVGDDLRVGTMVELVASPPERTFVGGSLEDEAASRIITA</sequence>
<accession>A0A561SGR4</accession>
<evidence type="ECO:0000313" key="2">
    <source>
        <dbReference type="Proteomes" id="UP000316603"/>
    </source>
</evidence>
<comment type="caution">
    <text evidence="1">The sequence shown here is derived from an EMBL/GenBank/DDBJ whole genome shotgun (WGS) entry which is preliminary data.</text>
</comment>
<name>A0A561SGR4_9ACTN</name>